<dbReference type="SUPFAM" id="SSF51905">
    <property type="entry name" value="FAD/NAD(P)-binding domain"/>
    <property type="match status" value="1"/>
</dbReference>
<dbReference type="Proteomes" id="UP001147752">
    <property type="component" value="Unassembled WGS sequence"/>
</dbReference>
<dbReference type="GO" id="GO:0005737">
    <property type="term" value="C:cytoplasm"/>
    <property type="evidence" value="ECO:0007669"/>
    <property type="project" value="TreeGrafter"/>
</dbReference>
<keyword evidence="3" id="KW-1185">Reference proteome</keyword>
<evidence type="ECO:0000313" key="2">
    <source>
        <dbReference type="EMBL" id="KAJ5359778.1"/>
    </source>
</evidence>
<dbReference type="InterPro" id="IPR006076">
    <property type="entry name" value="FAD-dep_OxRdtase"/>
</dbReference>
<comment type="caution">
    <text evidence="2">The sequence shown here is derived from an EMBL/GenBank/DDBJ whole genome shotgun (WGS) entry which is preliminary data.</text>
</comment>
<proteinExistence type="predicted"/>
<feature type="domain" description="FAD dependent oxidoreductase" evidence="1">
    <location>
        <begin position="47"/>
        <end position="416"/>
    </location>
</feature>
<reference evidence="2" key="2">
    <citation type="journal article" date="2023" name="IMA Fungus">
        <title>Comparative genomic study of the Penicillium genus elucidates a diverse pangenome and 15 lateral gene transfer events.</title>
        <authorList>
            <person name="Petersen C."/>
            <person name="Sorensen T."/>
            <person name="Nielsen M.R."/>
            <person name="Sondergaard T.E."/>
            <person name="Sorensen J.L."/>
            <person name="Fitzpatrick D.A."/>
            <person name="Frisvad J.C."/>
            <person name="Nielsen K.L."/>
        </authorList>
    </citation>
    <scope>NUCLEOTIDE SEQUENCE</scope>
    <source>
        <strain evidence="2">IBT 3081</strain>
    </source>
</reference>
<dbReference type="EMBL" id="JAPZBT010000004">
    <property type="protein sequence ID" value="KAJ5359778.1"/>
    <property type="molecule type" value="Genomic_DNA"/>
</dbReference>
<evidence type="ECO:0000313" key="3">
    <source>
        <dbReference type="Proteomes" id="UP001147752"/>
    </source>
</evidence>
<dbReference type="PANTHER" id="PTHR13847">
    <property type="entry name" value="SARCOSINE DEHYDROGENASE-RELATED"/>
    <property type="match status" value="1"/>
</dbReference>
<dbReference type="RefSeq" id="XP_056575264.1">
    <property type="nucleotide sequence ID" value="XM_056726692.1"/>
</dbReference>
<evidence type="ECO:0000259" key="1">
    <source>
        <dbReference type="Pfam" id="PF01266"/>
    </source>
</evidence>
<reference evidence="2" key="1">
    <citation type="submission" date="2022-12" db="EMBL/GenBank/DDBJ databases">
        <authorList>
            <person name="Petersen C."/>
        </authorList>
    </citation>
    <scope>NUCLEOTIDE SEQUENCE</scope>
    <source>
        <strain evidence="2">IBT 3081</strain>
    </source>
</reference>
<name>A0A9W9RGD8_9EURO</name>
<dbReference type="GeneID" id="81465875"/>
<dbReference type="AlphaFoldDB" id="A0A9W9RGD8"/>
<gene>
    <name evidence="2" type="ORF">N7517_008969</name>
</gene>
<dbReference type="Gene3D" id="3.30.9.10">
    <property type="entry name" value="D-Amino Acid Oxidase, subunit A, domain 2"/>
    <property type="match status" value="1"/>
</dbReference>
<protein>
    <submittedName>
        <fullName evidence="2">FAD dependent oxidoreductase</fullName>
    </submittedName>
</protein>
<dbReference type="OrthoDB" id="429143at2759"/>
<dbReference type="Pfam" id="PF01266">
    <property type="entry name" value="DAO"/>
    <property type="match status" value="1"/>
</dbReference>
<dbReference type="InterPro" id="IPR036188">
    <property type="entry name" value="FAD/NAD-bd_sf"/>
</dbReference>
<accession>A0A9W9RGD8</accession>
<dbReference type="PANTHER" id="PTHR13847:SF260">
    <property type="entry name" value="FAD DEPENDENT OXIDOREDUCTASE DOMAIN-CONTAINING PROTEIN"/>
    <property type="match status" value="1"/>
</dbReference>
<dbReference type="Gene3D" id="3.50.50.60">
    <property type="entry name" value="FAD/NAD(P)-binding domain"/>
    <property type="match status" value="1"/>
</dbReference>
<sequence length="450" mass="49946">MSGSPDGIYEPGLVDPGIPVSNSTKSFWLSQPAPISRTQSSWIDNADVVIIGSGMSGMSLARTLYQKTTNLKVVLIDARDICSGATGRNGGHIKTMSYNYWPDRKARYGVREAIRLTNFEHSHLKHMTTAIQESELDCELSLIEGIDVYYDEFNFADAIAAISDMQRYAPELASQYTVYTDKAKIRQLNCSDRSIGAIGTPAASMWPYKMVMGLLSKLITENGLCVQSNTKVVSITDRKEDEFAVVHTDRGDIRARHVVHATNGWLGHLLPELRPYISPVRGNVIHQTVHSPRKNLENSFWYRYSNKDWDYLIQRPSGGIVLGRASTGRRATGDDSGTDVCPQIHLRGVMAEMYSNGHSTSEVSHAWSGILGYTQDGSAFAGRLPFSSREHQWVCGGYQGIGMIKAFRMAEMVARMIVGEDVSQECPTSFLVTEERMRKLKQSLSAKASL</sequence>
<organism evidence="2 3">
    <name type="scientific">Penicillium concentricum</name>
    <dbReference type="NCBI Taxonomy" id="293559"/>
    <lineage>
        <taxon>Eukaryota</taxon>
        <taxon>Fungi</taxon>
        <taxon>Dikarya</taxon>
        <taxon>Ascomycota</taxon>
        <taxon>Pezizomycotina</taxon>
        <taxon>Eurotiomycetes</taxon>
        <taxon>Eurotiomycetidae</taxon>
        <taxon>Eurotiales</taxon>
        <taxon>Aspergillaceae</taxon>
        <taxon>Penicillium</taxon>
    </lineage>
</organism>